<dbReference type="RefSeq" id="WP_187542526.1">
    <property type="nucleotide sequence ID" value="NZ_CP060717.1"/>
</dbReference>
<dbReference type="SUPFAM" id="SSF52540">
    <property type="entry name" value="P-loop containing nucleoside triphosphate hydrolases"/>
    <property type="match status" value="1"/>
</dbReference>
<sequence>MKISDLPNFVFIVGAPRCGTTTLADWLKQHPRVCFPFVKEPHTFLQHDMRGMDDAELRPFVEREYLDRFYAGCGPERDTGVDGSVSYLYAPEMLLPALKLWPNAKFIIAVRDPMQMLPSLHARLKVTGDETIERFEDAWAAIPDRAAGRRIPRSTLEPRWLRYDEGGKFGTYVGQFVDMFGRDRCWVSVFDDLAADPQAHYQRMTGFLGLEPFADTDFSPKRESQGFRFGWLQRLLKRPPAFARNYLAGKKFRQREMALDGKSGDDAVTEKIFSIRKRILRWNKVPLEKQVIPIDVQMQIREQLTGEVATLGRLIERDLSHWLEVREGRKG</sequence>
<gene>
    <name evidence="2" type="ORF">H9L12_02785</name>
</gene>
<evidence type="ECO:0000256" key="1">
    <source>
        <dbReference type="ARBA" id="ARBA00022679"/>
    </source>
</evidence>
<dbReference type="AlphaFoldDB" id="A0A7G9SCG0"/>
<dbReference type="KEGG" id="srhi:H9L12_02785"/>
<dbReference type="Gene3D" id="3.40.50.300">
    <property type="entry name" value="P-loop containing nucleotide triphosphate hydrolases"/>
    <property type="match status" value="1"/>
</dbReference>
<evidence type="ECO:0000313" key="2">
    <source>
        <dbReference type="EMBL" id="QNN65535.1"/>
    </source>
</evidence>
<dbReference type="GO" id="GO:0008146">
    <property type="term" value="F:sulfotransferase activity"/>
    <property type="evidence" value="ECO:0007669"/>
    <property type="project" value="InterPro"/>
</dbReference>
<keyword evidence="3" id="KW-1185">Reference proteome</keyword>
<evidence type="ECO:0000313" key="3">
    <source>
        <dbReference type="Proteomes" id="UP000515955"/>
    </source>
</evidence>
<dbReference type="PANTHER" id="PTHR10605">
    <property type="entry name" value="HEPARAN SULFATE SULFOTRANSFERASE"/>
    <property type="match status" value="1"/>
</dbReference>
<dbReference type="InterPro" id="IPR037359">
    <property type="entry name" value="NST/OST"/>
</dbReference>
<organism evidence="2 3">
    <name type="scientific">Sphingomonas rhizophila</name>
    <dbReference type="NCBI Taxonomy" id="2071607"/>
    <lineage>
        <taxon>Bacteria</taxon>
        <taxon>Pseudomonadati</taxon>
        <taxon>Pseudomonadota</taxon>
        <taxon>Alphaproteobacteria</taxon>
        <taxon>Sphingomonadales</taxon>
        <taxon>Sphingomonadaceae</taxon>
        <taxon>Sphingomonas</taxon>
    </lineage>
</organism>
<dbReference type="Proteomes" id="UP000515955">
    <property type="component" value="Chromosome"/>
</dbReference>
<dbReference type="PANTHER" id="PTHR10605:SF56">
    <property type="entry name" value="BIFUNCTIONAL HEPARAN SULFATE N-DEACETYLASE_N-SULFOTRANSFERASE"/>
    <property type="match status" value="1"/>
</dbReference>
<dbReference type="InterPro" id="IPR027417">
    <property type="entry name" value="P-loop_NTPase"/>
</dbReference>
<protein>
    <submittedName>
        <fullName evidence="2">Sulfotransferase</fullName>
    </submittedName>
</protein>
<keyword evidence="1 2" id="KW-0808">Transferase</keyword>
<reference evidence="2 3" key="1">
    <citation type="submission" date="2020-08" db="EMBL/GenBank/DDBJ databases">
        <title>Genome sequence of Sphingomonas rhizophila KACC 19189T.</title>
        <authorList>
            <person name="Hyun D.-W."/>
            <person name="Bae J.-W."/>
        </authorList>
    </citation>
    <scope>NUCLEOTIDE SEQUENCE [LARGE SCALE GENOMIC DNA]</scope>
    <source>
        <strain evidence="2 3">KACC 19189</strain>
    </source>
</reference>
<accession>A0A7G9SCG0</accession>
<dbReference type="Pfam" id="PF13469">
    <property type="entry name" value="Sulfotransfer_3"/>
    <property type="match status" value="1"/>
</dbReference>
<proteinExistence type="predicted"/>
<name>A0A7G9SCG0_9SPHN</name>
<dbReference type="EMBL" id="CP060717">
    <property type="protein sequence ID" value="QNN65535.1"/>
    <property type="molecule type" value="Genomic_DNA"/>
</dbReference>